<accession>A0AAD9L654</accession>
<dbReference type="InterPro" id="IPR046985">
    <property type="entry name" value="IP5"/>
</dbReference>
<feature type="region of interest" description="Disordered" evidence="1">
    <location>
        <begin position="903"/>
        <end position="1106"/>
    </location>
</feature>
<evidence type="ECO:0000313" key="3">
    <source>
        <dbReference type="EMBL" id="KAK1924743.1"/>
    </source>
</evidence>
<feature type="compositionally biased region" description="Basic and acidic residues" evidence="1">
    <location>
        <begin position="932"/>
        <end position="943"/>
    </location>
</feature>
<feature type="compositionally biased region" description="Low complexity" evidence="1">
    <location>
        <begin position="1"/>
        <end position="12"/>
    </location>
</feature>
<feature type="compositionally biased region" description="Low complexity" evidence="1">
    <location>
        <begin position="966"/>
        <end position="977"/>
    </location>
</feature>
<organism evidence="3 4">
    <name type="scientific">Papiliotrema laurentii</name>
    <name type="common">Cryptococcus laurentii</name>
    <dbReference type="NCBI Taxonomy" id="5418"/>
    <lineage>
        <taxon>Eukaryota</taxon>
        <taxon>Fungi</taxon>
        <taxon>Dikarya</taxon>
        <taxon>Basidiomycota</taxon>
        <taxon>Agaricomycotina</taxon>
        <taxon>Tremellomycetes</taxon>
        <taxon>Tremellales</taxon>
        <taxon>Rhynchogastremaceae</taxon>
        <taxon>Papiliotrema</taxon>
    </lineage>
</organism>
<evidence type="ECO:0000256" key="1">
    <source>
        <dbReference type="SAM" id="MobiDB-lite"/>
    </source>
</evidence>
<name>A0AAD9L654_PAPLA</name>
<dbReference type="EMBL" id="JAODAN010000004">
    <property type="protein sequence ID" value="KAK1924743.1"/>
    <property type="molecule type" value="Genomic_DNA"/>
</dbReference>
<feature type="region of interest" description="Disordered" evidence="1">
    <location>
        <begin position="766"/>
        <end position="829"/>
    </location>
</feature>
<dbReference type="SUPFAM" id="SSF56219">
    <property type="entry name" value="DNase I-like"/>
    <property type="match status" value="1"/>
</dbReference>
<feature type="compositionally biased region" description="Pro residues" evidence="1">
    <location>
        <begin position="273"/>
        <end position="283"/>
    </location>
</feature>
<evidence type="ECO:0000313" key="4">
    <source>
        <dbReference type="Proteomes" id="UP001182556"/>
    </source>
</evidence>
<dbReference type="InterPro" id="IPR036691">
    <property type="entry name" value="Endo/exonu/phosph_ase_sf"/>
</dbReference>
<sequence length="1191" mass="129770">MFAGSTPPILSLRPPPSPPEQGQTSPTDTNVLSRLHALFNAHSHDEAAHDDGQGLSRAKTAPITSPQLISPGTIVDREAIKVLVVTWNMGDALPKGDLSVLLGHVPQYTAPPSPSPGLPTLPVEDSHPYHIVVIAGQECPTDSGVPRGLGGIMKGVHVRHRKEKEERRKEKEREKEEESSSNAQETGKDDEPKTPNVETDEDVEDDSRGPSPSTPTTATIPHKHTHPATSKGWSMMLDDWFCGIVPSTDKAGMPALTPSPGHSPGIPGQSPSSNPPLASPFPPSLIRSPSDPILTLPTEPLHIPIKGLAAPAFAHSPLARSASSSSTSSSSTTPDEPTSSSNLPTPRLPDIPGQKSASMPIKQDRPAIVIPNNEPDRTRNGEKCYLHLVKERLMGMYLSVYVYKGCEHLIQGVDKDFVTAGLAGGRLGNKGGIGISLKLADHRFLFVNSHLAAHSTRVSARLANVAKIKAELRLDTFLPKDDPKNLLPDITDRFDTVFWCGDLNFRLELSRLHAEWLVEQKKYTEALMWDQLKTVMKDPEKNPFPGFEEHTIDFPPTFKYDVWRSIKATNRELKRSLRRRGTLEGRNARRPSLADISPASVPSPNAGLSHVPEAEAHEELGHALLADRCQEVRNSDDDVRTIASRRSFESTAGGYTSAVPSTAGTDAEDEDFATSVDASAYGSRHRAFEAAIKAKTKNLLSLVKMDKVLSPAPSTRRRLGRSGSKSVKEKPVNEFDFDSRRTSISSIGSLEPAPAMQEYAVARPSISSTRPSVLPLGGPRRPSDASFLSSSPNQPITRRFSMLKRTVSGRSTTDGRSLESHDLSIDDIDENADNREGVYDTSKKQRVPSWCDRVLWKTQVTPDPEASPDLSQVQGEGPAERGNRTFNRLSHAFANLGGHLRLSMTRTGSSDTQYRSNVHTDRPLPPTPPPENEVRRINSRDAGRSLAMTRSPEEMESLQPLPGGQPSRSLSRPSKLSIRTRSGSATHPLLDANSVLASPPAHPKITFDPALPRDADRPGSVQPRPRANSDSIPNETSKIKRTFSSSSNTARVSPPRAGELRRSSGGSPRATAQIPTADLPNLSPVARRPSNPNQLSSRSIGSSHHSAEHRSSFVSFFRDLPGLLHVKSSPNHDSEELPGRHEADEFRTRRHYRGEVACLHYGTIDDAGMRQLEGRSDHRPAIFSAAVYVGD</sequence>
<comment type="caution">
    <text evidence="3">The sequence shown here is derived from an EMBL/GenBank/DDBJ whole genome shotgun (WGS) entry which is preliminary data.</text>
</comment>
<dbReference type="Gene3D" id="3.60.10.10">
    <property type="entry name" value="Endonuclease/exonuclease/phosphatase"/>
    <property type="match status" value="2"/>
</dbReference>
<dbReference type="Proteomes" id="UP001182556">
    <property type="component" value="Unassembled WGS sequence"/>
</dbReference>
<feature type="compositionally biased region" description="Polar residues" evidence="1">
    <location>
        <begin position="1028"/>
        <end position="1051"/>
    </location>
</feature>
<feature type="compositionally biased region" description="Polar residues" evidence="1">
    <location>
        <begin position="904"/>
        <end position="917"/>
    </location>
</feature>
<dbReference type="GO" id="GO:0046856">
    <property type="term" value="P:phosphatidylinositol dephosphorylation"/>
    <property type="evidence" value="ECO:0007669"/>
    <property type="project" value="InterPro"/>
</dbReference>
<proteinExistence type="predicted"/>
<feature type="domain" description="Inositol polyphosphate-related phosphatase" evidence="2">
    <location>
        <begin position="299"/>
        <end position="605"/>
    </location>
</feature>
<feature type="region of interest" description="Disordered" evidence="1">
    <location>
        <begin position="251"/>
        <end position="293"/>
    </location>
</feature>
<protein>
    <recommendedName>
        <fullName evidence="2">Inositol polyphosphate-related phosphatase domain-containing protein</fullName>
    </recommendedName>
</protein>
<gene>
    <name evidence="3" type="ORF">DB88DRAFT_486635</name>
</gene>
<feature type="compositionally biased region" description="Low complexity" evidence="1">
    <location>
        <begin position="321"/>
        <end position="341"/>
    </location>
</feature>
<dbReference type="PANTHER" id="PTHR11200">
    <property type="entry name" value="INOSITOL 5-PHOSPHATASE"/>
    <property type="match status" value="1"/>
</dbReference>
<dbReference type="InterPro" id="IPR000300">
    <property type="entry name" value="IPPc"/>
</dbReference>
<feature type="region of interest" description="Disordered" evidence="1">
    <location>
        <begin position="319"/>
        <end position="375"/>
    </location>
</feature>
<feature type="compositionally biased region" description="Basic and acidic residues" evidence="1">
    <location>
        <begin position="577"/>
        <end position="587"/>
    </location>
</feature>
<feature type="region of interest" description="Disordered" evidence="1">
    <location>
        <begin position="1"/>
        <end position="29"/>
    </location>
</feature>
<feature type="compositionally biased region" description="Polar residues" evidence="1">
    <location>
        <begin position="786"/>
        <end position="796"/>
    </location>
</feature>
<evidence type="ECO:0000259" key="2">
    <source>
        <dbReference type="SMART" id="SM00128"/>
    </source>
</evidence>
<dbReference type="Pfam" id="PF22669">
    <property type="entry name" value="Exo_endo_phos2"/>
    <property type="match status" value="2"/>
</dbReference>
<feature type="compositionally biased region" description="Low complexity" evidence="1">
    <location>
        <begin position="210"/>
        <end position="220"/>
    </location>
</feature>
<dbReference type="SMART" id="SM00128">
    <property type="entry name" value="IPPc"/>
    <property type="match status" value="1"/>
</dbReference>
<feature type="region of interest" description="Disordered" evidence="1">
    <location>
        <begin position="577"/>
        <end position="609"/>
    </location>
</feature>
<dbReference type="PANTHER" id="PTHR11200:SF275">
    <property type="entry name" value="LD06095P"/>
    <property type="match status" value="1"/>
</dbReference>
<keyword evidence="4" id="KW-1185">Reference proteome</keyword>
<dbReference type="GO" id="GO:0004439">
    <property type="term" value="F:phosphatidylinositol-4,5-bisphosphate 5-phosphatase activity"/>
    <property type="evidence" value="ECO:0007669"/>
    <property type="project" value="TreeGrafter"/>
</dbReference>
<dbReference type="FunFam" id="3.60.10.10:FF:000106">
    <property type="entry name" value="Unplaced genomic scaffold supercont1.219, whole genome shotgun sequence"/>
    <property type="match status" value="1"/>
</dbReference>
<feature type="region of interest" description="Disordered" evidence="1">
    <location>
        <begin position="859"/>
        <end position="883"/>
    </location>
</feature>
<feature type="region of interest" description="Disordered" evidence="1">
    <location>
        <begin position="140"/>
        <end position="228"/>
    </location>
</feature>
<reference evidence="3" key="1">
    <citation type="submission" date="2023-02" db="EMBL/GenBank/DDBJ databases">
        <title>Identification and recombinant expression of a fungal hydrolase from Papiliotrema laurentii that hydrolyzes apple cutin and clears colloidal polyester polyurethane.</title>
        <authorList>
            <consortium name="DOE Joint Genome Institute"/>
            <person name="Roman V.A."/>
            <person name="Bojanowski C."/>
            <person name="Crable B.R."/>
            <person name="Wagner D.N."/>
            <person name="Hung C.S."/>
            <person name="Nadeau L.J."/>
            <person name="Schratz L."/>
            <person name="Haridas S."/>
            <person name="Pangilinan J."/>
            <person name="Lipzen A."/>
            <person name="Na H."/>
            <person name="Yan M."/>
            <person name="Ng V."/>
            <person name="Grigoriev I.V."/>
            <person name="Spatafora J.W."/>
            <person name="Barlow D."/>
            <person name="Biffinger J."/>
            <person name="Kelley-Loughnane N."/>
            <person name="Varaljay V.A."/>
            <person name="Crookes-Goodson W.J."/>
        </authorList>
    </citation>
    <scope>NUCLEOTIDE SEQUENCE</scope>
    <source>
        <strain evidence="3">5307AH</strain>
    </source>
</reference>
<feature type="compositionally biased region" description="Basic and acidic residues" evidence="1">
    <location>
        <begin position="163"/>
        <end position="178"/>
    </location>
</feature>
<dbReference type="AlphaFoldDB" id="A0AAD9L654"/>
<feature type="region of interest" description="Disordered" evidence="1">
    <location>
        <begin position="46"/>
        <end position="68"/>
    </location>
</feature>